<dbReference type="STRING" id="1817895.AUJ95_07910"/>
<feature type="transmembrane region" description="Helical" evidence="1">
    <location>
        <begin position="5"/>
        <end position="23"/>
    </location>
</feature>
<dbReference type="EMBL" id="MNYI01000203">
    <property type="protein sequence ID" value="OIP37648.1"/>
    <property type="molecule type" value="Genomic_DNA"/>
</dbReference>
<reference evidence="2 3" key="1">
    <citation type="journal article" date="2016" name="Environ. Microbiol.">
        <title>Genomic resolution of a cold subsurface aquifer community provides metabolic insights for novel microbes adapted to high CO concentrations.</title>
        <authorList>
            <person name="Probst A.J."/>
            <person name="Castelle C.J."/>
            <person name="Singh A."/>
            <person name="Brown C.T."/>
            <person name="Anantharaman K."/>
            <person name="Sharon I."/>
            <person name="Hug L.A."/>
            <person name="Burstein D."/>
            <person name="Emerson J.B."/>
            <person name="Thomas B.C."/>
            <person name="Banfield J.F."/>
        </authorList>
    </citation>
    <scope>NUCLEOTIDE SEQUENCE [LARGE SCALE GENOMIC DNA]</scope>
    <source>
        <strain evidence="2">CG2_30_40_21</strain>
    </source>
</reference>
<evidence type="ECO:0000256" key="1">
    <source>
        <dbReference type="SAM" id="Phobius"/>
    </source>
</evidence>
<feature type="transmembrane region" description="Helical" evidence="1">
    <location>
        <begin position="93"/>
        <end position="112"/>
    </location>
</feature>
<feature type="transmembrane region" description="Helical" evidence="1">
    <location>
        <begin position="29"/>
        <end position="45"/>
    </location>
</feature>
<evidence type="ECO:0000313" key="3">
    <source>
        <dbReference type="Proteomes" id="UP000183085"/>
    </source>
</evidence>
<sequence>MNIYYILGFVFVVWTMIFLTRQFHISQEIGFVVGLLYAFIPYHFFRYEHIMLASYCLIPIAGLLLFWIWSKKPLFVFNKRSPVWWAVFDRKSWFAGIAALLIGFWHVYYAFFSVSL</sequence>
<accession>A0A1J5E4M3</accession>
<organism evidence="2 3">
    <name type="scientific">Candidatus Desantisbacteria bacterium CG2_30_40_21</name>
    <dbReference type="NCBI Taxonomy" id="1817895"/>
    <lineage>
        <taxon>Bacteria</taxon>
        <taxon>Candidatus Desantisiibacteriota</taxon>
    </lineage>
</organism>
<comment type="caution">
    <text evidence="2">The sequence shown here is derived from an EMBL/GenBank/DDBJ whole genome shotgun (WGS) entry which is preliminary data.</text>
</comment>
<gene>
    <name evidence="2" type="ORF">AUJ95_07910</name>
</gene>
<keyword evidence="1" id="KW-1133">Transmembrane helix</keyword>
<dbReference type="Proteomes" id="UP000183085">
    <property type="component" value="Unassembled WGS sequence"/>
</dbReference>
<keyword evidence="1" id="KW-0472">Membrane</keyword>
<name>A0A1J5E4M3_9BACT</name>
<dbReference type="AlphaFoldDB" id="A0A1J5E4M3"/>
<protein>
    <submittedName>
        <fullName evidence="2">Uncharacterized protein</fullName>
    </submittedName>
</protein>
<proteinExistence type="predicted"/>
<keyword evidence="1" id="KW-0812">Transmembrane</keyword>
<feature type="transmembrane region" description="Helical" evidence="1">
    <location>
        <begin position="52"/>
        <end position="70"/>
    </location>
</feature>
<evidence type="ECO:0000313" key="2">
    <source>
        <dbReference type="EMBL" id="OIP37648.1"/>
    </source>
</evidence>